<dbReference type="Pfam" id="PF01476">
    <property type="entry name" value="LysM"/>
    <property type="match status" value="1"/>
</dbReference>
<feature type="compositionally biased region" description="Low complexity" evidence="5">
    <location>
        <begin position="83"/>
        <end position="104"/>
    </location>
</feature>
<keyword evidence="1" id="KW-0147">Chitin-binding</keyword>
<keyword evidence="2" id="KW-0732">Signal</keyword>
<comment type="caution">
    <text evidence="7">The sequence shown here is derived from an EMBL/GenBank/DDBJ whole genome shotgun (WGS) entry which is preliminary data.</text>
</comment>
<dbReference type="Gene3D" id="3.10.350.10">
    <property type="entry name" value="LysM domain"/>
    <property type="match status" value="2"/>
</dbReference>
<dbReference type="AlphaFoldDB" id="A0A8H6IYA6"/>
<dbReference type="SMART" id="SM00257">
    <property type="entry name" value="LysM"/>
    <property type="match status" value="2"/>
</dbReference>
<evidence type="ECO:0000256" key="4">
    <source>
        <dbReference type="ARBA" id="ARBA00044955"/>
    </source>
</evidence>
<dbReference type="CDD" id="cd00118">
    <property type="entry name" value="LysM"/>
    <property type="match status" value="1"/>
</dbReference>
<dbReference type="PANTHER" id="PTHR34997:SF2">
    <property type="entry name" value="LYSM DOMAIN-CONTAINING PROTEIN-RELATED"/>
    <property type="match status" value="1"/>
</dbReference>
<dbReference type="EMBL" id="WIGM01001230">
    <property type="protein sequence ID" value="KAF6802972.1"/>
    <property type="molecule type" value="Genomic_DNA"/>
</dbReference>
<dbReference type="InterPro" id="IPR018392">
    <property type="entry name" value="LysM"/>
</dbReference>
<dbReference type="GO" id="GO:0008061">
    <property type="term" value="F:chitin binding"/>
    <property type="evidence" value="ECO:0007669"/>
    <property type="project" value="UniProtKB-KW"/>
</dbReference>
<dbReference type="PROSITE" id="PS51782">
    <property type="entry name" value="LYSM"/>
    <property type="match status" value="2"/>
</dbReference>
<feature type="domain" description="LysM" evidence="6">
    <location>
        <begin position="218"/>
        <end position="264"/>
    </location>
</feature>
<dbReference type="InterPro" id="IPR036779">
    <property type="entry name" value="LysM_dom_sf"/>
</dbReference>
<evidence type="ECO:0000256" key="1">
    <source>
        <dbReference type="ARBA" id="ARBA00022669"/>
    </source>
</evidence>
<evidence type="ECO:0000256" key="5">
    <source>
        <dbReference type="SAM" id="MobiDB-lite"/>
    </source>
</evidence>
<dbReference type="OrthoDB" id="2281372at2759"/>
<evidence type="ECO:0000259" key="6">
    <source>
        <dbReference type="PROSITE" id="PS51782"/>
    </source>
</evidence>
<sequence length="266" mass="29441">MDSSPQYPYDPNTSPYCGWWFDNHDSTVSCENMPLIWELTREEWTRWNPSLKDSCDAWQPRTSWCVDAFAEPPVPDVPGTTLTTITSAPPAPSTTSTPPSTTVTRNNGIQTPEPIQEGMTLYCNKFYYVPEGATCTQVLAENNISMKDLFEWNPAVGSNCNSLWAHTYICVGRIPTFATVSLQLPPKPTTAAPTPTKPANGIETPSPIQDGMVTNCRKFHFVSPGDRCAQILAYNNISVEDLYRWNPAVGPNCQGMWASTYVCVGV</sequence>
<keyword evidence="8" id="KW-1185">Reference proteome</keyword>
<feature type="region of interest" description="Disordered" evidence="5">
    <location>
        <begin position="83"/>
        <end position="111"/>
    </location>
</feature>
<proteinExistence type="inferred from homology"/>
<reference evidence="7" key="1">
    <citation type="journal article" date="2020" name="Phytopathology">
        <title>Genome Sequence Resources of Colletotrichum truncatum, C. plurivorum, C. musicola, and C. sojae: Four Species Pathogenic to Soybean (Glycine max).</title>
        <authorList>
            <person name="Rogerio F."/>
            <person name="Boufleur T.R."/>
            <person name="Ciampi-Guillardi M."/>
            <person name="Sukno S.A."/>
            <person name="Thon M.R."/>
            <person name="Massola Junior N.S."/>
            <person name="Baroncelli R."/>
        </authorList>
    </citation>
    <scope>NUCLEOTIDE SEQUENCE</scope>
    <source>
        <strain evidence="7">LFN0074</strain>
    </source>
</reference>
<evidence type="ECO:0000313" key="7">
    <source>
        <dbReference type="EMBL" id="KAF6802972.1"/>
    </source>
</evidence>
<dbReference type="Proteomes" id="UP000639643">
    <property type="component" value="Unassembled WGS sequence"/>
</dbReference>
<feature type="domain" description="LysM" evidence="6">
    <location>
        <begin position="125"/>
        <end position="171"/>
    </location>
</feature>
<dbReference type="PANTHER" id="PTHR34997">
    <property type="entry name" value="AM15"/>
    <property type="match status" value="1"/>
</dbReference>
<evidence type="ECO:0000256" key="2">
    <source>
        <dbReference type="ARBA" id="ARBA00022729"/>
    </source>
</evidence>
<accession>A0A8H6IYA6</accession>
<dbReference type="SUPFAM" id="SSF54106">
    <property type="entry name" value="LysM domain"/>
    <property type="match status" value="2"/>
</dbReference>
<evidence type="ECO:0000256" key="3">
    <source>
        <dbReference type="ARBA" id="ARBA00023026"/>
    </source>
</evidence>
<evidence type="ECO:0000313" key="8">
    <source>
        <dbReference type="Proteomes" id="UP000639643"/>
    </source>
</evidence>
<dbReference type="InterPro" id="IPR052210">
    <property type="entry name" value="LysM1-like"/>
</dbReference>
<protein>
    <submittedName>
        <fullName evidence="7">LysM domain-containing protein</fullName>
    </submittedName>
</protein>
<comment type="similarity">
    <text evidence="4">Belongs to the secreted LysM effector family.</text>
</comment>
<gene>
    <name evidence="7" type="ORF">CMUS01_15215</name>
</gene>
<name>A0A8H6IYA6_9PEZI</name>
<organism evidence="7 8">
    <name type="scientific">Colletotrichum musicola</name>
    <dbReference type="NCBI Taxonomy" id="2175873"/>
    <lineage>
        <taxon>Eukaryota</taxon>
        <taxon>Fungi</taxon>
        <taxon>Dikarya</taxon>
        <taxon>Ascomycota</taxon>
        <taxon>Pezizomycotina</taxon>
        <taxon>Sordariomycetes</taxon>
        <taxon>Hypocreomycetidae</taxon>
        <taxon>Glomerellales</taxon>
        <taxon>Glomerellaceae</taxon>
        <taxon>Colletotrichum</taxon>
        <taxon>Colletotrichum orchidearum species complex</taxon>
    </lineage>
</organism>
<keyword evidence="3" id="KW-0843">Virulence</keyword>